<dbReference type="InterPro" id="IPR009057">
    <property type="entry name" value="Homeodomain-like_sf"/>
</dbReference>
<feature type="coiled-coil region" evidence="6">
    <location>
        <begin position="123"/>
        <end position="150"/>
    </location>
</feature>
<keyword evidence="4" id="KW-0238">DNA-binding</keyword>
<dbReference type="Gene3D" id="3.40.50.300">
    <property type="entry name" value="P-loop containing nucleotide triphosphate hydrolases"/>
    <property type="match status" value="1"/>
</dbReference>
<dbReference type="SUPFAM" id="SSF55785">
    <property type="entry name" value="PYP-like sensor domain (PAS domain)"/>
    <property type="match status" value="1"/>
</dbReference>
<dbReference type="PANTHER" id="PTHR32071">
    <property type="entry name" value="TRANSCRIPTIONAL REGULATORY PROTEIN"/>
    <property type="match status" value="1"/>
</dbReference>
<dbReference type="Pfam" id="PF00989">
    <property type="entry name" value="PAS"/>
    <property type="match status" value="1"/>
</dbReference>
<dbReference type="InterPro" id="IPR058031">
    <property type="entry name" value="AAA_lid_NorR"/>
</dbReference>
<evidence type="ECO:0000313" key="8">
    <source>
        <dbReference type="EMBL" id="QNO15773.1"/>
    </source>
</evidence>
<dbReference type="Pfam" id="PF02954">
    <property type="entry name" value="HTH_8"/>
    <property type="match status" value="1"/>
</dbReference>
<proteinExistence type="predicted"/>
<dbReference type="InterPro" id="IPR002078">
    <property type="entry name" value="Sigma_54_int"/>
</dbReference>
<dbReference type="CDD" id="cd00009">
    <property type="entry name" value="AAA"/>
    <property type="match status" value="1"/>
</dbReference>
<dbReference type="SMART" id="SM00382">
    <property type="entry name" value="AAA"/>
    <property type="match status" value="1"/>
</dbReference>
<dbReference type="PRINTS" id="PR01590">
    <property type="entry name" value="HTHFIS"/>
</dbReference>
<dbReference type="InterPro" id="IPR003593">
    <property type="entry name" value="AAA+_ATPase"/>
</dbReference>
<keyword evidence="1" id="KW-0547">Nucleotide-binding</keyword>
<evidence type="ECO:0000256" key="6">
    <source>
        <dbReference type="SAM" id="Coils"/>
    </source>
</evidence>
<dbReference type="PROSITE" id="PS00675">
    <property type="entry name" value="SIGMA54_INTERACT_1"/>
    <property type="match status" value="1"/>
</dbReference>
<keyword evidence="5" id="KW-0804">Transcription</keyword>
<name>A0A7G9WAR1_ALKCA</name>
<dbReference type="EMBL" id="CP058559">
    <property type="protein sequence ID" value="QNO15773.1"/>
    <property type="molecule type" value="Genomic_DNA"/>
</dbReference>
<dbReference type="Pfam" id="PF00158">
    <property type="entry name" value="Sigma54_activat"/>
    <property type="match status" value="1"/>
</dbReference>
<dbReference type="InterPro" id="IPR025662">
    <property type="entry name" value="Sigma_54_int_dom_ATP-bd_1"/>
</dbReference>
<sequence length="469" mass="52978">MSETTISTQETELQKLKESMAMMDELWDNASYGMVLVDEKGAIVKWNYEKFLGISEKDVLGKPVQDVIQNTRLHIVVKTGKKEICDVQEINGHNVITSRVPIKKDGKIIGAAGTILFSDTSELHSLAKKMQTLEDTLSKYKGELSKLLEAKFSFEDIVTSNPKMMELKNIAKRVAKTNSTVLIQGESGTGKELFAHAIHKESLRRYGNFVTLNCAAIPKELLEAELFGYEEGAFTGAKKGGKIGKFELAAGGTILLDEIGSMPYEMQSKLLRVLESKEFERVGGTRPIKLDARIISSTNENLENEVQRGEFRRDLYYRLNVIKIDIPPLRNRLEDIELLSKNVTQKLVSDLQVNKKILAQETIDNLKSHHWPGNVRELRNVLERAINFAPKTVILPENLPEYIIRNNKKTSTTTTNKTLKEIVEKTEIEAIKQAITKAQGNRTLAAQQLNIHRTSLYKKMEKYGMQIED</sequence>
<dbReference type="Gene3D" id="1.10.10.60">
    <property type="entry name" value="Homeodomain-like"/>
    <property type="match status" value="1"/>
</dbReference>
<accession>A0A7G9WAR1</accession>
<dbReference type="InterPro" id="IPR035965">
    <property type="entry name" value="PAS-like_dom_sf"/>
</dbReference>
<dbReference type="FunFam" id="3.40.50.300:FF:000006">
    <property type="entry name" value="DNA-binding transcriptional regulator NtrC"/>
    <property type="match status" value="1"/>
</dbReference>
<dbReference type="KEGG" id="acae:HYG86_13875"/>
<dbReference type="GO" id="GO:0006355">
    <property type="term" value="P:regulation of DNA-templated transcription"/>
    <property type="evidence" value="ECO:0007669"/>
    <property type="project" value="InterPro"/>
</dbReference>
<evidence type="ECO:0000313" key="9">
    <source>
        <dbReference type="Proteomes" id="UP000516160"/>
    </source>
</evidence>
<dbReference type="Gene3D" id="1.10.8.60">
    <property type="match status" value="1"/>
</dbReference>
<dbReference type="SUPFAM" id="SSF46689">
    <property type="entry name" value="Homeodomain-like"/>
    <property type="match status" value="1"/>
</dbReference>
<keyword evidence="2" id="KW-0067">ATP-binding</keyword>
<dbReference type="InterPro" id="IPR025944">
    <property type="entry name" value="Sigma_54_int_dom_CS"/>
</dbReference>
<dbReference type="CDD" id="cd00130">
    <property type="entry name" value="PAS"/>
    <property type="match status" value="1"/>
</dbReference>
<dbReference type="InterPro" id="IPR000014">
    <property type="entry name" value="PAS"/>
</dbReference>
<dbReference type="NCBIfam" id="TIGR00229">
    <property type="entry name" value="sensory_box"/>
    <property type="match status" value="1"/>
</dbReference>
<dbReference type="PANTHER" id="PTHR32071:SF57">
    <property type="entry name" value="C4-DICARBOXYLATE TRANSPORT TRANSCRIPTIONAL REGULATORY PROTEIN DCTD"/>
    <property type="match status" value="1"/>
</dbReference>
<dbReference type="PROSITE" id="PS00688">
    <property type="entry name" value="SIGMA54_INTERACT_3"/>
    <property type="match status" value="1"/>
</dbReference>
<dbReference type="InterPro" id="IPR013767">
    <property type="entry name" value="PAS_fold"/>
</dbReference>
<feature type="domain" description="Sigma-54 factor interaction" evidence="7">
    <location>
        <begin position="157"/>
        <end position="387"/>
    </location>
</feature>
<keyword evidence="9" id="KW-1185">Reference proteome</keyword>
<evidence type="ECO:0000256" key="5">
    <source>
        <dbReference type="ARBA" id="ARBA00023163"/>
    </source>
</evidence>
<protein>
    <submittedName>
        <fullName evidence="8">Sigma 54-interacting transcriptional regulator</fullName>
    </submittedName>
</protein>
<dbReference type="GO" id="GO:0005524">
    <property type="term" value="F:ATP binding"/>
    <property type="evidence" value="ECO:0007669"/>
    <property type="project" value="UniProtKB-KW"/>
</dbReference>
<reference evidence="8 9" key="1">
    <citation type="submission" date="2020-07" db="EMBL/GenBank/DDBJ databases">
        <title>Alkalicella. sp. LB2 genome.</title>
        <authorList>
            <person name="Postec A."/>
            <person name="Quemeneur M."/>
        </authorList>
    </citation>
    <scope>NUCLEOTIDE SEQUENCE [LARGE SCALE GENOMIC DNA]</scope>
    <source>
        <strain evidence="8 9">LB2</strain>
    </source>
</reference>
<gene>
    <name evidence="8" type="ORF">HYG86_13875</name>
</gene>
<dbReference type="AlphaFoldDB" id="A0A7G9WAR1"/>
<dbReference type="PROSITE" id="PS00676">
    <property type="entry name" value="SIGMA54_INTERACT_2"/>
    <property type="match status" value="1"/>
</dbReference>
<evidence type="ECO:0000256" key="4">
    <source>
        <dbReference type="ARBA" id="ARBA00023125"/>
    </source>
</evidence>
<evidence type="ECO:0000256" key="1">
    <source>
        <dbReference type="ARBA" id="ARBA00022741"/>
    </source>
</evidence>
<dbReference type="InterPro" id="IPR025943">
    <property type="entry name" value="Sigma_54_int_dom_ATP-bd_2"/>
</dbReference>
<dbReference type="SUPFAM" id="SSF52540">
    <property type="entry name" value="P-loop containing nucleoside triphosphate hydrolases"/>
    <property type="match status" value="1"/>
</dbReference>
<dbReference type="Gene3D" id="3.30.450.20">
    <property type="entry name" value="PAS domain"/>
    <property type="match status" value="1"/>
</dbReference>
<dbReference type="Proteomes" id="UP000516160">
    <property type="component" value="Chromosome"/>
</dbReference>
<dbReference type="Pfam" id="PF25601">
    <property type="entry name" value="AAA_lid_14"/>
    <property type="match status" value="1"/>
</dbReference>
<organism evidence="8 9">
    <name type="scientific">Alkalicella caledoniensis</name>
    <dbReference type="NCBI Taxonomy" id="2731377"/>
    <lineage>
        <taxon>Bacteria</taxon>
        <taxon>Bacillati</taxon>
        <taxon>Bacillota</taxon>
        <taxon>Clostridia</taxon>
        <taxon>Eubacteriales</taxon>
        <taxon>Proteinivoracaceae</taxon>
        <taxon>Alkalicella</taxon>
    </lineage>
</organism>
<dbReference type="InterPro" id="IPR027417">
    <property type="entry name" value="P-loop_NTPase"/>
</dbReference>
<keyword evidence="6" id="KW-0175">Coiled coil</keyword>
<evidence type="ECO:0000256" key="2">
    <source>
        <dbReference type="ARBA" id="ARBA00022840"/>
    </source>
</evidence>
<dbReference type="RefSeq" id="WP_213166178.1">
    <property type="nucleotide sequence ID" value="NZ_CP058559.1"/>
</dbReference>
<dbReference type="InterPro" id="IPR002197">
    <property type="entry name" value="HTH_Fis"/>
</dbReference>
<evidence type="ECO:0000256" key="3">
    <source>
        <dbReference type="ARBA" id="ARBA00023015"/>
    </source>
</evidence>
<dbReference type="GO" id="GO:0043565">
    <property type="term" value="F:sequence-specific DNA binding"/>
    <property type="evidence" value="ECO:0007669"/>
    <property type="project" value="InterPro"/>
</dbReference>
<dbReference type="PROSITE" id="PS50045">
    <property type="entry name" value="SIGMA54_INTERACT_4"/>
    <property type="match status" value="1"/>
</dbReference>
<keyword evidence="3" id="KW-0805">Transcription regulation</keyword>
<evidence type="ECO:0000259" key="7">
    <source>
        <dbReference type="PROSITE" id="PS50045"/>
    </source>
</evidence>